<dbReference type="Pfam" id="PF14376">
    <property type="entry name" value="Haem_bd"/>
    <property type="match status" value="1"/>
</dbReference>
<proteinExistence type="predicted"/>
<dbReference type="InterPro" id="IPR025992">
    <property type="entry name" value="Haem-bd"/>
</dbReference>
<gene>
    <name evidence="2" type="ORF">HELGO_WM22681</name>
</gene>
<name>A0A6S6UAA5_9BACT</name>
<dbReference type="SMART" id="SM01235">
    <property type="entry name" value="Haem_bd"/>
    <property type="match status" value="1"/>
</dbReference>
<reference evidence="2" key="1">
    <citation type="submission" date="2020-01" db="EMBL/GenBank/DDBJ databases">
        <authorList>
            <person name="Meier V. D."/>
            <person name="Meier V D."/>
        </authorList>
    </citation>
    <scope>NUCLEOTIDE SEQUENCE</scope>
    <source>
        <strain evidence="2">HLG_WM_MAG_10</strain>
    </source>
</reference>
<dbReference type="EMBL" id="CACVAQ010000434">
    <property type="protein sequence ID" value="CAA6828638.1"/>
    <property type="molecule type" value="Genomic_DNA"/>
</dbReference>
<sequence>MNKKKIFIGIGVLLIVMQFFQIDKSPIAVDEKMTFATTEQPPKDVLAQLKSSCYDCHSNETKYPWYTYVAPVSFWIRGHIKHARKALNFSTWAAMSEEDRKHALHECAEKIEIGHMPPKGYYRMHEAAYLDDAKKALVHDWLQQQSR</sequence>
<protein>
    <submittedName>
        <fullName evidence="2">Cytochrome C</fullName>
    </submittedName>
</protein>
<organism evidence="2">
    <name type="scientific">uncultured Aureispira sp</name>
    <dbReference type="NCBI Taxonomy" id="1331704"/>
    <lineage>
        <taxon>Bacteria</taxon>
        <taxon>Pseudomonadati</taxon>
        <taxon>Bacteroidota</taxon>
        <taxon>Saprospiria</taxon>
        <taxon>Saprospirales</taxon>
        <taxon>Saprospiraceae</taxon>
        <taxon>Aureispira</taxon>
        <taxon>environmental samples</taxon>
    </lineage>
</organism>
<feature type="domain" description="Haem-binding" evidence="1">
    <location>
        <begin position="11"/>
        <end position="146"/>
    </location>
</feature>
<evidence type="ECO:0000313" key="2">
    <source>
        <dbReference type="EMBL" id="CAA6828638.1"/>
    </source>
</evidence>
<evidence type="ECO:0000259" key="1">
    <source>
        <dbReference type="SMART" id="SM01235"/>
    </source>
</evidence>
<dbReference type="AlphaFoldDB" id="A0A6S6UAA5"/>
<accession>A0A6S6UAA5</accession>